<dbReference type="Gene3D" id="1.10.510.10">
    <property type="entry name" value="Transferase(Phosphotransferase) domain 1"/>
    <property type="match status" value="1"/>
</dbReference>
<dbReference type="InterPro" id="IPR000719">
    <property type="entry name" value="Prot_kinase_dom"/>
</dbReference>
<evidence type="ECO:0000256" key="4">
    <source>
        <dbReference type="ARBA" id="ARBA00022777"/>
    </source>
</evidence>
<evidence type="ECO:0000259" key="7">
    <source>
        <dbReference type="PROSITE" id="PS50011"/>
    </source>
</evidence>
<dbReference type="GO" id="GO:0004674">
    <property type="term" value="F:protein serine/threonine kinase activity"/>
    <property type="evidence" value="ECO:0007669"/>
    <property type="project" value="UniProtKB-KW"/>
</dbReference>
<dbReference type="RefSeq" id="WP_253758199.1">
    <property type="nucleotide sequence ID" value="NZ_BAABKA010000005.1"/>
</dbReference>
<dbReference type="PANTHER" id="PTHR43671">
    <property type="entry name" value="SERINE/THREONINE-PROTEIN KINASE NEK"/>
    <property type="match status" value="1"/>
</dbReference>
<dbReference type="Pfam" id="PF00069">
    <property type="entry name" value="Pkinase"/>
    <property type="match status" value="1"/>
</dbReference>
<organism evidence="8 9">
    <name type="scientific">Nonomuraea thailandensis</name>
    <dbReference type="NCBI Taxonomy" id="1188745"/>
    <lineage>
        <taxon>Bacteria</taxon>
        <taxon>Bacillati</taxon>
        <taxon>Actinomycetota</taxon>
        <taxon>Actinomycetes</taxon>
        <taxon>Streptosporangiales</taxon>
        <taxon>Streptosporangiaceae</taxon>
        <taxon>Nonomuraea</taxon>
    </lineage>
</organism>
<feature type="compositionally biased region" description="Low complexity" evidence="6">
    <location>
        <begin position="361"/>
        <end position="372"/>
    </location>
</feature>
<feature type="compositionally biased region" description="Low complexity" evidence="6">
    <location>
        <begin position="271"/>
        <end position="280"/>
    </location>
</feature>
<keyword evidence="8" id="KW-0723">Serine/threonine-protein kinase</keyword>
<dbReference type="GO" id="GO:0005524">
    <property type="term" value="F:ATP binding"/>
    <property type="evidence" value="ECO:0007669"/>
    <property type="project" value="UniProtKB-KW"/>
</dbReference>
<keyword evidence="3" id="KW-0547">Nucleotide-binding</keyword>
<dbReference type="CDD" id="cd14014">
    <property type="entry name" value="STKc_PknB_like"/>
    <property type="match status" value="1"/>
</dbReference>
<feature type="region of interest" description="Disordered" evidence="6">
    <location>
        <begin position="256"/>
        <end position="296"/>
    </location>
</feature>
<evidence type="ECO:0000256" key="5">
    <source>
        <dbReference type="ARBA" id="ARBA00022840"/>
    </source>
</evidence>
<evidence type="ECO:0000313" key="9">
    <source>
        <dbReference type="Proteomes" id="UP001139648"/>
    </source>
</evidence>
<protein>
    <recommendedName>
        <fullName evidence="1">non-specific serine/threonine protein kinase</fullName>
        <ecNumber evidence="1">2.7.11.1</ecNumber>
    </recommendedName>
</protein>
<proteinExistence type="predicted"/>
<accession>A0A9X2KA18</accession>
<dbReference type="PANTHER" id="PTHR43671:SF13">
    <property type="entry name" value="SERINE_THREONINE-PROTEIN KINASE NEK2"/>
    <property type="match status" value="1"/>
</dbReference>
<dbReference type="SUPFAM" id="SSF56112">
    <property type="entry name" value="Protein kinase-like (PK-like)"/>
    <property type="match status" value="1"/>
</dbReference>
<feature type="compositionally biased region" description="Low complexity" evidence="6">
    <location>
        <begin position="388"/>
        <end position="433"/>
    </location>
</feature>
<gene>
    <name evidence="8" type="ORF">HD597_012159</name>
</gene>
<evidence type="ECO:0000256" key="3">
    <source>
        <dbReference type="ARBA" id="ARBA00022741"/>
    </source>
</evidence>
<dbReference type="InterPro" id="IPR008271">
    <property type="entry name" value="Ser/Thr_kinase_AS"/>
</dbReference>
<feature type="domain" description="Protein kinase" evidence="7">
    <location>
        <begin position="9"/>
        <end position="248"/>
    </location>
</feature>
<keyword evidence="2" id="KW-0808">Transferase</keyword>
<evidence type="ECO:0000313" key="8">
    <source>
        <dbReference type="EMBL" id="MCP2365139.1"/>
    </source>
</evidence>
<dbReference type="InterPro" id="IPR011009">
    <property type="entry name" value="Kinase-like_dom_sf"/>
</dbReference>
<dbReference type="AlphaFoldDB" id="A0A9X2KA18"/>
<dbReference type="Gene3D" id="3.30.200.20">
    <property type="entry name" value="Phosphorylase Kinase, domain 1"/>
    <property type="match status" value="1"/>
</dbReference>
<name>A0A9X2KA18_9ACTN</name>
<keyword evidence="4 8" id="KW-0418">Kinase</keyword>
<dbReference type="PROSITE" id="PS00108">
    <property type="entry name" value="PROTEIN_KINASE_ST"/>
    <property type="match status" value="1"/>
</dbReference>
<comment type="caution">
    <text evidence="8">The sequence shown here is derived from an EMBL/GenBank/DDBJ whole genome shotgun (WGS) entry which is preliminary data.</text>
</comment>
<keyword evidence="5" id="KW-0067">ATP-binding</keyword>
<evidence type="ECO:0000256" key="6">
    <source>
        <dbReference type="SAM" id="MobiDB-lite"/>
    </source>
</evidence>
<keyword evidence="9" id="KW-1185">Reference proteome</keyword>
<dbReference type="PROSITE" id="PS50011">
    <property type="entry name" value="PROTEIN_KINASE_DOM"/>
    <property type="match status" value="1"/>
</dbReference>
<dbReference type="InterPro" id="IPR050660">
    <property type="entry name" value="NEK_Ser/Thr_kinase"/>
</dbReference>
<evidence type="ECO:0000256" key="2">
    <source>
        <dbReference type="ARBA" id="ARBA00022679"/>
    </source>
</evidence>
<dbReference type="Proteomes" id="UP001139648">
    <property type="component" value="Unassembled WGS sequence"/>
</dbReference>
<evidence type="ECO:0000256" key="1">
    <source>
        <dbReference type="ARBA" id="ARBA00012513"/>
    </source>
</evidence>
<reference evidence="8" key="1">
    <citation type="submission" date="2022-06" db="EMBL/GenBank/DDBJ databases">
        <title>Sequencing the genomes of 1000 actinobacteria strains.</title>
        <authorList>
            <person name="Klenk H.-P."/>
        </authorList>
    </citation>
    <scope>NUCLEOTIDE SEQUENCE</scope>
    <source>
        <strain evidence="8">DSM 46694</strain>
    </source>
</reference>
<dbReference type="EC" id="2.7.11.1" evidence="1"/>
<feature type="region of interest" description="Disordered" evidence="6">
    <location>
        <begin position="361"/>
        <end position="433"/>
    </location>
</feature>
<sequence>MTPQAIGPYRVVELLGEGGQGVVYLGVAPDGTRVAIKVLRDGVAGDGRFAKEIAAARRVEPFCIAQVVDASLGGRPYIVTEYVEGPSLAKAGVHTGADLQRLAVATATALAAVHRAGVVHRDFKPANVLLGRDGPRVIDFGIARAVDDAVTRTSTIVGTPAYMAPEQFLGAPAGPAVDVFAWGSVMVYAATGAPPFGNDSLPAVLRRIQYEEPRLEGVPEPLRSIVYACLAKNPATRPAMQDVLFRLIGAPAQSGQRQAHFPDGAGEAHVPRGPGHMHVPGGPPRGGGFSAESAQEPPAWNGRGPISHAPTGPVRGSARGRLITGLLAGGTAVLVTKGAAAAWVLLPASPGNGTSTAAITTTDATPTTPHPAGKAKKSAKPLRPGKTPTPTTVRTKAPTTEPTRTPATTGPATTRPATTRPATSKPATTRPATGGVQSVAFTYEGIRVGDCWRSDTNIWARVTASGTYSYRWLVNGRNQGRQQGTSATKPLLPSITWKQGGTYRVVFEVVTPNPSRRSITVDICDFDQGW</sequence>
<dbReference type="EMBL" id="JAMZEB010000002">
    <property type="protein sequence ID" value="MCP2365139.1"/>
    <property type="molecule type" value="Genomic_DNA"/>
</dbReference>